<gene>
    <name evidence="2" type="ORF">TREES_T100016009</name>
</gene>
<accession>L9KKH1</accession>
<reference evidence="3" key="2">
    <citation type="journal article" date="2013" name="Nat. Commun.">
        <title>Genome of the Chinese tree shrew.</title>
        <authorList>
            <person name="Fan Y."/>
            <person name="Huang Z.Y."/>
            <person name="Cao C.C."/>
            <person name="Chen C.S."/>
            <person name="Chen Y.X."/>
            <person name="Fan D.D."/>
            <person name="He J."/>
            <person name="Hou H.L."/>
            <person name="Hu L."/>
            <person name="Hu X.T."/>
            <person name="Jiang X.T."/>
            <person name="Lai R."/>
            <person name="Lang Y.S."/>
            <person name="Liang B."/>
            <person name="Liao S.G."/>
            <person name="Mu D."/>
            <person name="Ma Y.Y."/>
            <person name="Niu Y.Y."/>
            <person name="Sun X.Q."/>
            <person name="Xia J.Q."/>
            <person name="Xiao J."/>
            <person name="Xiong Z.Q."/>
            <person name="Xu L."/>
            <person name="Yang L."/>
            <person name="Zhang Y."/>
            <person name="Zhao W."/>
            <person name="Zhao X.D."/>
            <person name="Zheng Y.T."/>
            <person name="Zhou J.M."/>
            <person name="Zhu Y.B."/>
            <person name="Zhang G.J."/>
            <person name="Wang J."/>
            <person name="Yao Y.G."/>
        </authorList>
    </citation>
    <scope>NUCLEOTIDE SEQUENCE [LARGE SCALE GENOMIC DNA]</scope>
</reference>
<dbReference type="AlphaFoldDB" id="L9KKH1"/>
<dbReference type="Proteomes" id="UP000011518">
    <property type="component" value="Unassembled WGS sequence"/>
</dbReference>
<proteinExistence type="predicted"/>
<feature type="region of interest" description="Disordered" evidence="1">
    <location>
        <begin position="39"/>
        <end position="108"/>
    </location>
</feature>
<dbReference type="InParanoid" id="L9KKH1"/>
<reference evidence="3" key="1">
    <citation type="submission" date="2012-07" db="EMBL/GenBank/DDBJ databases">
        <title>Genome of the Chinese tree shrew, a rising model animal genetically related to primates.</title>
        <authorList>
            <person name="Zhang G."/>
            <person name="Fan Y."/>
            <person name="Yao Y."/>
            <person name="Huang Z."/>
        </authorList>
    </citation>
    <scope>NUCLEOTIDE SEQUENCE [LARGE SCALE GENOMIC DNA]</scope>
</reference>
<feature type="compositionally biased region" description="Pro residues" evidence="1">
    <location>
        <begin position="63"/>
        <end position="72"/>
    </location>
</feature>
<organism evidence="2 3">
    <name type="scientific">Tupaia chinensis</name>
    <name type="common">Chinese tree shrew</name>
    <name type="synonym">Tupaia belangeri chinensis</name>
    <dbReference type="NCBI Taxonomy" id="246437"/>
    <lineage>
        <taxon>Eukaryota</taxon>
        <taxon>Metazoa</taxon>
        <taxon>Chordata</taxon>
        <taxon>Craniata</taxon>
        <taxon>Vertebrata</taxon>
        <taxon>Euteleostomi</taxon>
        <taxon>Mammalia</taxon>
        <taxon>Eutheria</taxon>
        <taxon>Euarchontoglires</taxon>
        <taxon>Scandentia</taxon>
        <taxon>Tupaiidae</taxon>
        <taxon>Tupaia</taxon>
    </lineage>
</organism>
<evidence type="ECO:0000313" key="2">
    <source>
        <dbReference type="EMBL" id="ELW63450.1"/>
    </source>
</evidence>
<evidence type="ECO:0000313" key="3">
    <source>
        <dbReference type="Proteomes" id="UP000011518"/>
    </source>
</evidence>
<protein>
    <submittedName>
        <fullName evidence="2">Uncharacterized protein</fullName>
    </submittedName>
</protein>
<sequence length="288" mass="31209">MQLSCGGATCFWVHTQLKEARTEYEDTCRVLQRRVRRGVSAGACPQLPKQSSPGAHAPRGSCRPPPRPPPRGPTDAGILGSENAGSRSTPQLCAVHSAHRSPNRYTTGRAAGPAIQRRRSVLTVADCGDQALRPGLPRRLGVTRAGARLLSVLSRAGQSGQRLRQGHRRRPGNVTAVTAGEMRAGEKAHAHARLCVLGHSLIWPCEEVTWAAVTVRVTSRVSTRCGPFLTPSLVSVYPCTRRGPFLTPSLVSVYPCTRRSPFLTPSWVSVYPCTRRGPFLTPSHVVKH</sequence>
<name>L9KKH1_TUPCH</name>
<dbReference type="EMBL" id="KB320776">
    <property type="protein sequence ID" value="ELW63450.1"/>
    <property type="molecule type" value="Genomic_DNA"/>
</dbReference>
<keyword evidence="3" id="KW-1185">Reference proteome</keyword>
<evidence type="ECO:0000256" key="1">
    <source>
        <dbReference type="SAM" id="MobiDB-lite"/>
    </source>
</evidence>